<reference evidence="1 2" key="1">
    <citation type="submission" date="2020-06" db="EMBL/GenBank/DDBJ databases">
        <title>Dysbiosis in marine aquaculture revealed through microbiome analysis: reverse ecology for environmental sustainability.</title>
        <authorList>
            <person name="Haro-Moreno J.M."/>
            <person name="Coutinho F.H."/>
            <person name="Zaragoza-Solas A."/>
            <person name="Picazo A."/>
            <person name="Almagro-Moreno S."/>
            <person name="Lopez-Perez M."/>
        </authorList>
    </citation>
    <scope>NUCLEOTIDE SEQUENCE [LARGE SCALE GENOMIC DNA]</scope>
    <source>
        <strain evidence="1">MCMED-G42</strain>
    </source>
</reference>
<gene>
    <name evidence="1" type="ORF">H2021_03785</name>
</gene>
<name>A0A838YSM6_9GAMM</name>
<dbReference type="PANTHER" id="PTHR43861">
    <property type="entry name" value="TRANS-ACONITATE 2-METHYLTRANSFERASE-RELATED"/>
    <property type="match status" value="1"/>
</dbReference>
<dbReference type="Pfam" id="PF13489">
    <property type="entry name" value="Methyltransf_23"/>
    <property type="match status" value="1"/>
</dbReference>
<dbReference type="SUPFAM" id="SSF53335">
    <property type="entry name" value="S-adenosyl-L-methionine-dependent methyltransferases"/>
    <property type="match status" value="1"/>
</dbReference>
<organism evidence="1 2">
    <name type="scientific">SAR86 cluster bacterium</name>
    <dbReference type="NCBI Taxonomy" id="2030880"/>
    <lineage>
        <taxon>Bacteria</taxon>
        <taxon>Pseudomonadati</taxon>
        <taxon>Pseudomonadota</taxon>
        <taxon>Gammaproteobacteria</taxon>
        <taxon>SAR86 cluster</taxon>
    </lineage>
</organism>
<dbReference type="InterPro" id="IPR029063">
    <property type="entry name" value="SAM-dependent_MTases_sf"/>
</dbReference>
<proteinExistence type="predicted"/>
<dbReference type="CDD" id="cd02440">
    <property type="entry name" value="AdoMet_MTases"/>
    <property type="match status" value="1"/>
</dbReference>
<dbReference type="PANTHER" id="PTHR43861:SF1">
    <property type="entry name" value="TRANS-ACONITATE 2-METHYLTRANSFERASE"/>
    <property type="match status" value="1"/>
</dbReference>
<keyword evidence="1" id="KW-0489">Methyltransferase</keyword>
<sequence length="204" mass="23195">MKKATDVFGQWAEIGKDLGMEEGHSKPVDEMLKYAIKKIDKNFSFLDVGCGNGWVVRKVSSSALCSKAVGIDGASQMIENAKSRGSEEYINTDIDLYEPKDKFDLIHSMEVLYYLQDPASTLEKIYQSWLKPNGRLIVGIDLYHENVDSHDWEEKVGTPMLMLRESEWIDLFKKAGFQEIESWRANQSDEWAGTLVLTGKKLGY</sequence>
<evidence type="ECO:0000313" key="1">
    <source>
        <dbReference type="EMBL" id="MBA4724321.1"/>
    </source>
</evidence>
<dbReference type="Gene3D" id="3.40.50.150">
    <property type="entry name" value="Vaccinia Virus protein VP39"/>
    <property type="match status" value="1"/>
</dbReference>
<dbReference type="EMBL" id="JACETM010000044">
    <property type="protein sequence ID" value="MBA4724321.1"/>
    <property type="molecule type" value="Genomic_DNA"/>
</dbReference>
<comment type="caution">
    <text evidence="1">The sequence shown here is derived from an EMBL/GenBank/DDBJ whole genome shotgun (WGS) entry which is preliminary data.</text>
</comment>
<dbReference type="Proteomes" id="UP000585327">
    <property type="component" value="Unassembled WGS sequence"/>
</dbReference>
<accession>A0A838YSM6</accession>
<dbReference type="GO" id="GO:0008168">
    <property type="term" value="F:methyltransferase activity"/>
    <property type="evidence" value="ECO:0007669"/>
    <property type="project" value="UniProtKB-KW"/>
</dbReference>
<evidence type="ECO:0000313" key="2">
    <source>
        <dbReference type="Proteomes" id="UP000585327"/>
    </source>
</evidence>
<dbReference type="GO" id="GO:0032259">
    <property type="term" value="P:methylation"/>
    <property type="evidence" value="ECO:0007669"/>
    <property type="project" value="UniProtKB-KW"/>
</dbReference>
<dbReference type="AlphaFoldDB" id="A0A838YSM6"/>
<keyword evidence="1" id="KW-0808">Transferase</keyword>
<protein>
    <submittedName>
        <fullName evidence="1">Class I SAM-dependent methyltransferase</fullName>
    </submittedName>
</protein>